<evidence type="ECO:0000256" key="4">
    <source>
        <dbReference type="ARBA" id="ARBA00022827"/>
    </source>
</evidence>
<dbReference type="STRING" id="436010.A0A166KJA0"/>
<dbReference type="PANTHER" id="PTHR11552">
    <property type="entry name" value="GLUCOSE-METHANOL-CHOLINE GMC OXIDOREDUCTASE"/>
    <property type="match status" value="1"/>
</dbReference>
<sequence>MSPLHVITSSPLHPEHVRLFTITAGVAGSLLLAWRLSRRAIQTVWPSAVPGEENPALIATPYENITTKHENDNDVSSAEEYDVVIVGGGTAGCVLASRLSEDPNCKVLLIEAGKSDLLSLATRIPASHVTLQRSEVDWGMKTEPEPEMHNRQMHWPRGKVLGGCSSINALMYVRGPAADYDEWAEKYGATGWSWKDLQPYFNKSENFTPTDEWKIDDSKHGKGGPWQIRYPPIISKIVPAFLRGCKNIGIPTVADINAGQVGMIGATRIQSYIDDAGRRSSTATAYLTEEVCRRKNLKISVGMIVTRIITGLDANGDRVAKGVELASGPHVPVRYRVQAKRDVIVACGAVHTPHLLKLSGIGPKEELTRHGINVVKDLPGVGDNLQDHLLIPMSVNTAKGTSMNWITHPDTPVAHVLQWLFHGSGQLTSHWTEAVAWIRSHDDLDMKAKVEDLCSTPNEPDMELFSTPIFYKNMGQTVDTDPFTDRWTLAQVPLRPSSTGTITLADASPFSHPIIRANYFATENDRQLSIWAFKKLCAVAKASGVFVSWELPKRADQLDDDDILEYLKEHANTCYHASCTAAIGKEQDRGVVSTELAVHGIKGLRVCDASVMPRIISGHTCAPVIAIAERFSDVLKREYASVKA</sequence>
<organism evidence="8 9">
    <name type="scientific">Athelia psychrophila</name>
    <dbReference type="NCBI Taxonomy" id="1759441"/>
    <lineage>
        <taxon>Eukaryota</taxon>
        <taxon>Fungi</taxon>
        <taxon>Dikarya</taxon>
        <taxon>Basidiomycota</taxon>
        <taxon>Agaricomycotina</taxon>
        <taxon>Agaricomycetes</taxon>
        <taxon>Agaricomycetidae</taxon>
        <taxon>Atheliales</taxon>
        <taxon>Atheliaceae</taxon>
        <taxon>Athelia</taxon>
    </lineage>
</organism>
<evidence type="ECO:0000256" key="2">
    <source>
        <dbReference type="ARBA" id="ARBA00010790"/>
    </source>
</evidence>
<keyword evidence="4 6" id="KW-0274">FAD</keyword>
<comment type="similarity">
    <text evidence="2">Belongs to the GMC oxidoreductase family.</text>
</comment>
<dbReference type="AlphaFoldDB" id="A0A166KJA0"/>
<evidence type="ECO:0000259" key="7">
    <source>
        <dbReference type="PROSITE" id="PS00624"/>
    </source>
</evidence>
<dbReference type="Pfam" id="PF05199">
    <property type="entry name" value="GMC_oxred_C"/>
    <property type="match status" value="1"/>
</dbReference>
<comment type="cofactor">
    <cofactor evidence="1 6">
        <name>FAD</name>
        <dbReference type="ChEBI" id="CHEBI:57692"/>
    </cofactor>
</comment>
<reference evidence="8 9" key="1">
    <citation type="journal article" date="2016" name="Mol. Biol. Evol.">
        <title>Comparative Genomics of Early-Diverging Mushroom-Forming Fungi Provides Insights into the Origins of Lignocellulose Decay Capabilities.</title>
        <authorList>
            <person name="Nagy L.G."/>
            <person name="Riley R."/>
            <person name="Tritt A."/>
            <person name="Adam C."/>
            <person name="Daum C."/>
            <person name="Floudas D."/>
            <person name="Sun H."/>
            <person name="Yadav J.S."/>
            <person name="Pangilinan J."/>
            <person name="Larsson K.H."/>
            <person name="Matsuura K."/>
            <person name="Barry K."/>
            <person name="Labutti K."/>
            <person name="Kuo R."/>
            <person name="Ohm R.A."/>
            <person name="Bhattacharya S.S."/>
            <person name="Shirouzu T."/>
            <person name="Yoshinaga Y."/>
            <person name="Martin F.M."/>
            <person name="Grigoriev I.V."/>
            <person name="Hibbett D.S."/>
        </authorList>
    </citation>
    <scope>NUCLEOTIDE SEQUENCE [LARGE SCALE GENOMIC DNA]</scope>
    <source>
        <strain evidence="8 9">CBS 109695</strain>
    </source>
</reference>
<dbReference type="Pfam" id="PF00732">
    <property type="entry name" value="GMC_oxred_N"/>
    <property type="match status" value="1"/>
</dbReference>
<keyword evidence="9" id="KW-1185">Reference proteome</keyword>
<dbReference type="OrthoDB" id="269227at2759"/>
<feature type="binding site" evidence="6">
    <location>
        <position position="305"/>
    </location>
    <ligand>
        <name>FAD</name>
        <dbReference type="ChEBI" id="CHEBI:57692"/>
    </ligand>
</feature>
<feature type="domain" description="Glucose-methanol-choline oxidoreductase N-terminal" evidence="7">
    <location>
        <begin position="348"/>
        <end position="362"/>
    </location>
</feature>
<dbReference type="SUPFAM" id="SSF51905">
    <property type="entry name" value="FAD/NAD(P)-binding domain"/>
    <property type="match status" value="1"/>
</dbReference>
<evidence type="ECO:0000256" key="5">
    <source>
        <dbReference type="PIRSR" id="PIRSR000137-1"/>
    </source>
</evidence>
<dbReference type="Gene3D" id="3.50.50.60">
    <property type="entry name" value="FAD/NAD(P)-binding domain"/>
    <property type="match status" value="1"/>
</dbReference>
<dbReference type="EMBL" id="KV417543">
    <property type="protein sequence ID" value="KZP21965.1"/>
    <property type="molecule type" value="Genomic_DNA"/>
</dbReference>
<dbReference type="InterPro" id="IPR000172">
    <property type="entry name" value="GMC_OxRdtase_N"/>
</dbReference>
<protein>
    <submittedName>
        <fullName evidence="8">GMC oxidoreductase</fullName>
    </submittedName>
</protein>
<proteinExistence type="inferred from homology"/>
<dbReference type="PIRSF" id="PIRSF000137">
    <property type="entry name" value="Alcohol_oxidase"/>
    <property type="match status" value="1"/>
</dbReference>
<dbReference type="GO" id="GO:0050660">
    <property type="term" value="F:flavin adenine dinucleotide binding"/>
    <property type="evidence" value="ECO:0007669"/>
    <property type="project" value="InterPro"/>
</dbReference>
<feature type="binding site" evidence="6">
    <location>
        <position position="160"/>
    </location>
    <ligand>
        <name>FAD</name>
        <dbReference type="ChEBI" id="CHEBI:57692"/>
    </ligand>
</feature>
<name>A0A166KJA0_9AGAM</name>
<evidence type="ECO:0000256" key="6">
    <source>
        <dbReference type="PIRSR" id="PIRSR000137-2"/>
    </source>
</evidence>
<dbReference type="SUPFAM" id="SSF54373">
    <property type="entry name" value="FAD-linked reductases, C-terminal domain"/>
    <property type="match status" value="1"/>
</dbReference>
<dbReference type="Gene3D" id="3.30.560.10">
    <property type="entry name" value="Glucose Oxidase, domain 3"/>
    <property type="match status" value="1"/>
</dbReference>
<dbReference type="PANTHER" id="PTHR11552:SF147">
    <property type="entry name" value="CHOLINE DEHYDROGENASE, MITOCHONDRIAL"/>
    <property type="match status" value="1"/>
</dbReference>
<evidence type="ECO:0000256" key="1">
    <source>
        <dbReference type="ARBA" id="ARBA00001974"/>
    </source>
</evidence>
<keyword evidence="3" id="KW-0285">Flavoprotein</keyword>
<dbReference type="Proteomes" id="UP000076532">
    <property type="component" value="Unassembled WGS sequence"/>
</dbReference>
<feature type="active site" description="Proton donor" evidence="5">
    <location>
        <position position="576"/>
    </location>
</feature>
<dbReference type="GO" id="GO:0016614">
    <property type="term" value="F:oxidoreductase activity, acting on CH-OH group of donors"/>
    <property type="evidence" value="ECO:0007669"/>
    <property type="project" value="InterPro"/>
</dbReference>
<dbReference type="InterPro" id="IPR007867">
    <property type="entry name" value="GMC_OxRtase_C"/>
</dbReference>
<gene>
    <name evidence="8" type="ORF">FIBSPDRAFT_931399</name>
</gene>
<evidence type="ECO:0000256" key="3">
    <source>
        <dbReference type="ARBA" id="ARBA00022630"/>
    </source>
</evidence>
<dbReference type="InterPro" id="IPR012132">
    <property type="entry name" value="GMC_OxRdtase"/>
</dbReference>
<accession>A0A166KJA0</accession>
<dbReference type="PROSITE" id="PS00624">
    <property type="entry name" value="GMC_OXRED_2"/>
    <property type="match status" value="1"/>
</dbReference>
<evidence type="ECO:0000313" key="9">
    <source>
        <dbReference type="Proteomes" id="UP000076532"/>
    </source>
</evidence>
<feature type="active site" description="Proton acceptor" evidence="5">
    <location>
        <position position="619"/>
    </location>
</feature>
<dbReference type="InterPro" id="IPR036188">
    <property type="entry name" value="FAD/NAD-bd_sf"/>
</dbReference>
<evidence type="ECO:0000313" key="8">
    <source>
        <dbReference type="EMBL" id="KZP21965.1"/>
    </source>
</evidence>